<evidence type="ECO:0000313" key="7">
    <source>
        <dbReference type="EMBL" id="MSS83691.1"/>
    </source>
</evidence>
<keyword evidence="5" id="KW-0472">Membrane</keyword>
<evidence type="ECO:0000256" key="5">
    <source>
        <dbReference type="SAM" id="Phobius"/>
    </source>
</evidence>
<organism evidence="7 8">
    <name type="scientific">Scrofimicrobium canadense</name>
    <dbReference type="NCBI Taxonomy" id="2652290"/>
    <lineage>
        <taxon>Bacteria</taxon>
        <taxon>Bacillati</taxon>
        <taxon>Actinomycetota</taxon>
        <taxon>Actinomycetes</taxon>
        <taxon>Actinomycetales</taxon>
        <taxon>Actinomycetaceae</taxon>
        <taxon>Scrofimicrobium</taxon>
    </lineage>
</organism>
<feature type="domain" description="Gram-positive cocci surface proteins LPxTG" evidence="6">
    <location>
        <begin position="15"/>
        <end position="48"/>
    </location>
</feature>
<keyword evidence="1" id="KW-0134">Cell wall</keyword>
<evidence type="ECO:0000259" key="6">
    <source>
        <dbReference type="Pfam" id="PF00746"/>
    </source>
</evidence>
<sequence>MDDIYELSVENVKRGAGIQLPFTGGPGTVLFIVAGVLLVAGATALTVRYIRR</sequence>
<evidence type="ECO:0000256" key="3">
    <source>
        <dbReference type="ARBA" id="ARBA00022729"/>
    </source>
</evidence>
<accession>A0A6N7W2R7</accession>
<evidence type="ECO:0000256" key="4">
    <source>
        <dbReference type="ARBA" id="ARBA00023088"/>
    </source>
</evidence>
<keyword evidence="8" id="KW-1185">Reference proteome</keyword>
<feature type="transmembrane region" description="Helical" evidence="5">
    <location>
        <begin position="29"/>
        <end position="50"/>
    </location>
</feature>
<evidence type="ECO:0000256" key="1">
    <source>
        <dbReference type="ARBA" id="ARBA00022512"/>
    </source>
</evidence>
<protein>
    <submittedName>
        <fullName evidence="7">LPXTG cell wall anchor domain-containing protein</fullName>
    </submittedName>
</protein>
<dbReference type="Pfam" id="PF00746">
    <property type="entry name" value="Gram_pos_anchor"/>
    <property type="match status" value="1"/>
</dbReference>
<keyword evidence="3" id="KW-0732">Signal</keyword>
<reference evidence="7 8" key="1">
    <citation type="submission" date="2019-08" db="EMBL/GenBank/DDBJ databases">
        <title>In-depth cultivation of the pig gut microbiome towards novel bacterial diversity and tailored functional studies.</title>
        <authorList>
            <person name="Wylensek D."/>
            <person name="Hitch T.C.A."/>
            <person name="Clavel T."/>
        </authorList>
    </citation>
    <scope>NUCLEOTIDE SEQUENCE [LARGE SCALE GENOMIC DNA]</scope>
    <source>
        <strain evidence="7 8">WB03_NA08</strain>
    </source>
</reference>
<dbReference type="Proteomes" id="UP000470875">
    <property type="component" value="Unassembled WGS sequence"/>
</dbReference>
<evidence type="ECO:0000256" key="2">
    <source>
        <dbReference type="ARBA" id="ARBA00022525"/>
    </source>
</evidence>
<dbReference type="RefSeq" id="WP_154543382.1">
    <property type="nucleotide sequence ID" value="NZ_VULO01000003.1"/>
</dbReference>
<dbReference type="EMBL" id="VULO01000003">
    <property type="protein sequence ID" value="MSS83691.1"/>
    <property type="molecule type" value="Genomic_DNA"/>
</dbReference>
<dbReference type="AlphaFoldDB" id="A0A6N7W2R7"/>
<keyword evidence="5" id="KW-1133">Transmembrane helix</keyword>
<proteinExistence type="predicted"/>
<comment type="caution">
    <text evidence="7">The sequence shown here is derived from an EMBL/GenBank/DDBJ whole genome shotgun (WGS) entry which is preliminary data.</text>
</comment>
<keyword evidence="5" id="KW-0812">Transmembrane</keyword>
<gene>
    <name evidence="7" type="ORF">FYJ24_02715</name>
</gene>
<dbReference type="InterPro" id="IPR019931">
    <property type="entry name" value="LPXTG_anchor"/>
</dbReference>
<evidence type="ECO:0000313" key="8">
    <source>
        <dbReference type="Proteomes" id="UP000470875"/>
    </source>
</evidence>
<keyword evidence="2" id="KW-0964">Secreted</keyword>
<keyword evidence="4" id="KW-0572">Peptidoglycan-anchor</keyword>
<name>A0A6N7W2R7_9ACTO</name>